<reference evidence="2" key="1">
    <citation type="journal article" date="2017" name="Ticks Tick Borne Dis.">
        <title>An insight into the sialome of Hyalomma excavatum.</title>
        <authorList>
            <person name="Ribeiro J.M."/>
            <person name="Slovak M."/>
            <person name="Francischetti I.M."/>
        </authorList>
    </citation>
    <scope>NUCLEOTIDE SEQUENCE</scope>
    <source>
        <strain evidence="2">Samish</strain>
        <tissue evidence="2">Salivary glands</tissue>
    </source>
</reference>
<dbReference type="Gene3D" id="2.40.128.20">
    <property type="match status" value="1"/>
</dbReference>
<evidence type="ECO:0000256" key="1">
    <source>
        <dbReference type="SAM" id="SignalP"/>
    </source>
</evidence>
<evidence type="ECO:0000313" key="2">
    <source>
        <dbReference type="EMBL" id="JAP68195.1"/>
    </source>
</evidence>
<feature type="chain" id="PRO_5007284014" evidence="1">
    <location>
        <begin position="21"/>
        <end position="190"/>
    </location>
</feature>
<feature type="signal peptide" evidence="1">
    <location>
        <begin position="1"/>
        <end position="20"/>
    </location>
</feature>
<sequence>AVITLLFRIIAATFEYTGRATMQDVWEFFSTDEGILLYMRSYSRKIQDGDPVCVYSNVKSKNDSHIRLYQRYSYRYEGISSGFKTKPLARMERICSEAARIENSKGLNDFEEGYEKGRRYLFQYYDPDDKCAVITFSDKKYSIKCELHVWYAFYRNGKLNCLREYNYLCGGRPKYYPYEDTFCEWKLPKI</sequence>
<dbReference type="InterPro" id="IPR012674">
    <property type="entry name" value="Calycin"/>
</dbReference>
<dbReference type="AlphaFoldDB" id="A0A131XPR4"/>
<dbReference type="EMBL" id="GEFH01000386">
    <property type="protein sequence ID" value="JAP68195.1"/>
    <property type="molecule type" value="mRNA"/>
</dbReference>
<proteinExistence type="evidence at transcript level"/>
<name>A0A131XPR4_9ACAR</name>
<dbReference type="SUPFAM" id="SSF50814">
    <property type="entry name" value="Lipocalins"/>
    <property type="match status" value="1"/>
</dbReference>
<keyword evidence="1" id="KW-0732">Signal</keyword>
<accession>A0A131XPR4</accession>
<organism evidence="2">
    <name type="scientific">Hyalomma excavatum</name>
    <dbReference type="NCBI Taxonomy" id="257692"/>
    <lineage>
        <taxon>Eukaryota</taxon>
        <taxon>Metazoa</taxon>
        <taxon>Ecdysozoa</taxon>
        <taxon>Arthropoda</taxon>
        <taxon>Chelicerata</taxon>
        <taxon>Arachnida</taxon>
        <taxon>Acari</taxon>
        <taxon>Parasitiformes</taxon>
        <taxon>Ixodida</taxon>
        <taxon>Ixodoidea</taxon>
        <taxon>Ixodidae</taxon>
        <taxon>Hyalomminae</taxon>
        <taxon>Hyalomma</taxon>
    </lineage>
</organism>
<protein>
    <submittedName>
        <fullName evidence="2">Putative group i salivary lipocalin lipocalin</fullName>
    </submittedName>
</protein>
<feature type="non-terminal residue" evidence="2">
    <location>
        <position position="1"/>
    </location>
</feature>